<evidence type="ECO:0000256" key="1">
    <source>
        <dbReference type="SAM" id="MobiDB-lite"/>
    </source>
</evidence>
<accession>A0A833SRF0</accession>
<feature type="compositionally biased region" description="Basic and acidic residues" evidence="1">
    <location>
        <begin position="132"/>
        <end position="151"/>
    </location>
</feature>
<proteinExistence type="predicted"/>
<evidence type="ECO:0000313" key="2">
    <source>
        <dbReference type="EMBL" id="KAF4038567.1"/>
    </source>
</evidence>
<feature type="region of interest" description="Disordered" evidence="1">
    <location>
        <begin position="1"/>
        <end position="159"/>
    </location>
</feature>
<gene>
    <name evidence="2" type="ORF">GN244_ATG09259</name>
</gene>
<protein>
    <submittedName>
        <fullName evidence="2">Uncharacterized protein</fullName>
    </submittedName>
</protein>
<dbReference type="EMBL" id="WSZM01000191">
    <property type="protein sequence ID" value="KAF4038567.1"/>
    <property type="molecule type" value="Genomic_DNA"/>
</dbReference>
<evidence type="ECO:0000313" key="3">
    <source>
        <dbReference type="Proteomes" id="UP000602510"/>
    </source>
</evidence>
<reference evidence="2" key="1">
    <citation type="submission" date="2020-04" db="EMBL/GenBank/DDBJ databases">
        <title>Hybrid Assembly of Korean Phytophthora infestans isolates.</title>
        <authorList>
            <person name="Prokchorchik M."/>
            <person name="Lee Y."/>
            <person name="Seo J."/>
            <person name="Cho J.-H."/>
            <person name="Park Y.-E."/>
            <person name="Jang D.-C."/>
            <person name="Im J.-S."/>
            <person name="Choi J.-G."/>
            <person name="Park H.-J."/>
            <person name="Lee G.-B."/>
            <person name="Lee Y.-G."/>
            <person name="Hong S.-Y."/>
            <person name="Cho K."/>
            <person name="Sohn K.H."/>
        </authorList>
    </citation>
    <scope>NUCLEOTIDE SEQUENCE</scope>
    <source>
        <strain evidence="2">KR_1_A1</strain>
    </source>
</reference>
<dbReference type="AlphaFoldDB" id="A0A833SRF0"/>
<feature type="compositionally biased region" description="Basic and acidic residues" evidence="1">
    <location>
        <begin position="99"/>
        <end position="111"/>
    </location>
</feature>
<dbReference type="Proteomes" id="UP000602510">
    <property type="component" value="Unassembled WGS sequence"/>
</dbReference>
<name>A0A833SRF0_PHYIN</name>
<feature type="compositionally biased region" description="Basic and acidic residues" evidence="1">
    <location>
        <begin position="47"/>
        <end position="86"/>
    </location>
</feature>
<keyword evidence="3" id="KW-1185">Reference proteome</keyword>
<sequence length="186" mass="20858">MEMQNGRRRPPDGARTPAVAFADLPAETQDIHHAKHKRESDDEPEAATERIGPDESPARAAAGDRRQQEPDKGLTEHERAEGDIASRTRAKIRQTSYRGTEREDAVGREQEASGNNGARKTRPVPVGAEEASDGRARRRDKQDLDELERERRRVAHEEDEEPRIYVFAGRGLRMADSLVTKQSCLA</sequence>
<comment type="caution">
    <text evidence="2">The sequence shown here is derived from an EMBL/GenBank/DDBJ whole genome shotgun (WGS) entry which is preliminary data.</text>
</comment>
<organism evidence="2 3">
    <name type="scientific">Phytophthora infestans</name>
    <name type="common">Potato late blight agent</name>
    <name type="synonym">Botrytis infestans</name>
    <dbReference type="NCBI Taxonomy" id="4787"/>
    <lineage>
        <taxon>Eukaryota</taxon>
        <taxon>Sar</taxon>
        <taxon>Stramenopiles</taxon>
        <taxon>Oomycota</taxon>
        <taxon>Peronosporomycetes</taxon>
        <taxon>Peronosporales</taxon>
        <taxon>Peronosporaceae</taxon>
        <taxon>Phytophthora</taxon>
    </lineage>
</organism>